<dbReference type="EMBL" id="LXQA010199461">
    <property type="protein sequence ID" value="MCI32869.1"/>
    <property type="molecule type" value="Genomic_DNA"/>
</dbReference>
<name>A0A392R9D0_9FABA</name>
<protein>
    <submittedName>
        <fullName evidence="2">Uncharacterized protein</fullName>
    </submittedName>
</protein>
<keyword evidence="1" id="KW-0472">Membrane</keyword>
<evidence type="ECO:0000313" key="2">
    <source>
        <dbReference type="EMBL" id="MCI32869.1"/>
    </source>
</evidence>
<keyword evidence="3" id="KW-1185">Reference proteome</keyword>
<comment type="caution">
    <text evidence="2">The sequence shown here is derived from an EMBL/GenBank/DDBJ whole genome shotgun (WGS) entry which is preliminary data.</text>
</comment>
<organism evidence="2 3">
    <name type="scientific">Trifolium medium</name>
    <dbReference type="NCBI Taxonomy" id="97028"/>
    <lineage>
        <taxon>Eukaryota</taxon>
        <taxon>Viridiplantae</taxon>
        <taxon>Streptophyta</taxon>
        <taxon>Embryophyta</taxon>
        <taxon>Tracheophyta</taxon>
        <taxon>Spermatophyta</taxon>
        <taxon>Magnoliopsida</taxon>
        <taxon>eudicotyledons</taxon>
        <taxon>Gunneridae</taxon>
        <taxon>Pentapetalae</taxon>
        <taxon>rosids</taxon>
        <taxon>fabids</taxon>
        <taxon>Fabales</taxon>
        <taxon>Fabaceae</taxon>
        <taxon>Papilionoideae</taxon>
        <taxon>50 kb inversion clade</taxon>
        <taxon>NPAAA clade</taxon>
        <taxon>Hologalegina</taxon>
        <taxon>IRL clade</taxon>
        <taxon>Trifolieae</taxon>
        <taxon>Trifolium</taxon>
    </lineage>
</organism>
<feature type="transmembrane region" description="Helical" evidence="1">
    <location>
        <begin position="22"/>
        <end position="43"/>
    </location>
</feature>
<sequence length="46" mass="5122">EGDEEEEDAAVVGDTDVETPVFVVWMLIFLWAMPWIFNAPACAHGL</sequence>
<evidence type="ECO:0000313" key="3">
    <source>
        <dbReference type="Proteomes" id="UP000265520"/>
    </source>
</evidence>
<dbReference type="AlphaFoldDB" id="A0A392R9D0"/>
<dbReference type="Proteomes" id="UP000265520">
    <property type="component" value="Unassembled WGS sequence"/>
</dbReference>
<accession>A0A392R9D0</accession>
<reference evidence="2 3" key="1">
    <citation type="journal article" date="2018" name="Front. Plant Sci.">
        <title>Red Clover (Trifolium pratense) and Zigzag Clover (T. medium) - A Picture of Genomic Similarities and Differences.</title>
        <authorList>
            <person name="Dluhosova J."/>
            <person name="Istvanek J."/>
            <person name="Nedelnik J."/>
            <person name="Repkova J."/>
        </authorList>
    </citation>
    <scope>NUCLEOTIDE SEQUENCE [LARGE SCALE GENOMIC DNA]</scope>
    <source>
        <strain evidence="3">cv. 10/8</strain>
        <tissue evidence="2">Leaf</tissue>
    </source>
</reference>
<keyword evidence="1" id="KW-1133">Transmembrane helix</keyword>
<evidence type="ECO:0000256" key="1">
    <source>
        <dbReference type="SAM" id="Phobius"/>
    </source>
</evidence>
<feature type="non-terminal residue" evidence="2">
    <location>
        <position position="1"/>
    </location>
</feature>
<keyword evidence="1" id="KW-0812">Transmembrane</keyword>
<proteinExistence type="predicted"/>